<feature type="non-terminal residue" evidence="2">
    <location>
        <position position="37"/>
    </location>
</feature>
<keyword evidence="1" id="KW-0812">Transmembrane</keyword>
<gene>
    <name evidence="2" type="ORF">L195_g053940</name>
</gene>
<dbReference type="EMBL" id="ASHM01092604">
    <property type="protein sequence ID" value="PNX64287.1"/>
    <property type="molecule type" value="Genomic_DNA"/>
</dbReference>
<comment type="caution">
    <text evidence="2">The sequence shown here is derived from an EMBL/GenBank/DDBJ whole genome shotgun (WGS) entry which is preliminary data.</text>
</comment>
<keyword evidence="1" id="KW-0472">Membrane</keyword>
<reference evidence="2 3" key="2">
    <citation type="journal article" date="2017" name="Front. Plant Sci.">
        <title>Gene Classification and Mining of Molecular Markers Useful in Red Clover (Trifolium pratense) Breeding.</title>
        <authorList>
            <person name="Istvanek J."/>
            <person name="Dluhosova J."/>
            <person name="Dluhos P."/>
            <person name="Patkova L."/>
            <person name="Nedelnik J."/>
            <person name="Repkova J."/>
        </authorList>
    </citation>
    <scope>NUCLEOTIDE SEQUENCE [LARGE SCALE GENOMIC DNA]</scope>
    <source>
        <strain evidence="3">cv. Tatra</strain>
        <tissue evidence="2">Young leaves</tissue>
    </source>
</reference>
<reference evidence="2 3" key="1">
    <citation type="journal article" date="2014" name="Am. J. Bot.">
        <title>Genome assembly and annotation for red clover (Trifolium pratense; Fabaceae).</title>
        <authorList>
            <person name="Istvanek J."/>
            <person name="Jaros M."/>
            <person name="Krenek A."/>
            <person name="Repkova J."/>
        </authorList>
    </citation>
    <scope>NUCLEOTIDE SEQUENCE [LARGE SCALE GENOMIC DNA]</scope>
    <source>
        <strain evidence="3">cv. Tatra</strain>
        <tissue evidence="2">Young leaves</tissue>
    </source>
</reference>
<keyword evidence="1" id="KW-1133">Transmembrane helix</keyword>
<feature type="transmembrane region" description="Helical" evidence="1">
    <location>
        <begin position="12"/>
        <end position="33"/>
    </location>
</feature>
<organism evidence="2 3">
    <name type="scientific">Trifolium pratense</name>
    <name type="common">Red clover</name>
    <dbReference type="NCBI Taxonomy" id="57577"/>
    <lineage>
        <taxon>Eukaryota</taxon>
        <taxon>Viridiplantae</taxon>
        <taxon>Streptophyta</taxon>
        <taxon>Embryophyta</taxon>
        <taxon>Tracheophyta</taxon>
        <taxon>Spermatophyta</taxon>
        <taxon>Magnoliopsida</taxon>
        <taxon>eudicotyledons</taxon>
        <taxon>Gunneridae</taxon>
        <taxon>Pentapetalae</taxon>
        <taxon>rosids</taxon>
        <taxon>fabids</taxon>
        <taxon>Fabales</taxon>
        <taxon>Fabaceae</taxon>
        <taxon>Papilionoideae</taxon>
        <taxon>50 kb inversion clade</taxon>
        <taxon>NPAAA clade</taxon>
        <taxon>Hologalegina</taxon>
        <taxon>IRL clade</taxon>
        <taxon>Trifolieae</taxon>
        <taxon>Trifolium</taxon>
    </lineage>
</organism>
<accession>A0A2K3KDB2</accession>
<evidence type="ECO:0000313" key="3">
    <source>
        <dbReference type="Proteomes" id="UP000236291"/>
    </source>
</evidence>
<dbReference type="AlphaFoldDB" id="A0A2K3KDB2"/>
<evidence type="ECO:0000256" key="1">
    <source>
        <dbReference type="SAM" id="Phobius"/>
    </source>
</evidence>
<name>A0A2K3KDB2_TRIPR</name>
<protein>
    <submittedName>
        <fullName evidence="2">Vacuolar cation/proton exchanger 3-like protein</fullName>
    </submittedName>
</protein>
<proteinExistence type="predicted"/>
<evidence type="ECO:0000313" key="2">
    <source>
        <dbReference type="EMBL" id="PNX64287.1"/>
    </source>
</evidence>
<dbReference type="Proteomes" id="UP000236291">
    <property type="component" value="Unassembled WGS sequence"/>
</dbReference>
<sequence length="37" mass="4170">MEAEEEAVIGFWSAFGWLDGMTVFIALLSEYVVDTIE</sequence>